<name>A0A9X9L870_BLUGR</name>
<evidence type="ECO:0000313" key="2">
    <source>
        <dbReference type="Proteomes" id="UP000324639"/>
    </source>
</evidence>
<organism evidence="1 2">
    <name type="scientific">Blumeria graminis f. sp. tritici</name>
    <dbReference type="NCBI Taxonomy" id="62690"/>
    <lineage>
        <taxon>Eukaryota</taxon>
        <taxon>Fungi</taxon>
        <taxon>Dikarya</taxon>
        <taxon>Ascomycota</taxon>
        <taxon>Pezizomycotina</taxon>
        <taxon>Leotiomycetes</taxon>
        <taxon>Erysiphales</taxon>
        <taxon>Erysiphaceae</taxon>
        <taxon>Blumeria</taxon>
    </lineage>
</organism>
<accession>A0A9X9L870</accession>
<proteinExistence type="predicted"/>
<dbReference type="EMBL" id="LR026985">
    <property type="protein sequence ID" value="VCU39572.1"/>
    <property type="molecule type" value="Genomic_DNA"/>
</dbReference>
<protein>
    <submittedName>
        <fullName evidence="1">Bgt-50466</fullName>
    </submittedName>
</protein>
<gene>
    <name evidence="1" type="ORF">BGT96224V316_LOCUS827</name>
</gene>
<keyword evidence="2" id="KW-1185">Reference proteome</keyword>
<evidence type="ECO:0000313" key="1">
    <source>
        <dbReference type="EMBL" id="VCU39572.1"/>
    </source>
</evidence>
<dbReference type="Proteomes" id="UP000324639">
    <property type="component" value="Chromosome Bgt_-02"/>
</dbReference>
<sequence>MITYTESVVLVVQEILVYRLHSSTVGIEVSFVT</sequence>
<reference evidence="1 2" key="1">
    <citation type="submission" date="2018-08" db="EMBL/GenBank/DDBJ databases">
        <authorList>
            <person name="Muller C M."/>
        </authorList>
    </citation>
    <scope>NUCLEOTIDE SEQUENCE [LARGE SCALE GENOMIC DNA]</scope>
</reference>
<dbReference type="AlphaFoldDB" id="A0A9X9L870"/>